<reference evidence="2 3" key="1">
    <citation type="journal article" date="2020" name="Mol. Plant">
        <title>The Chromosome-Based Rubber Tree Genome Provides New Insights into Spurge Genome Evolution and Rubber Biosynthesis.</title>
        <authorList>
            <person name="Liu J."/>
            <person name="Shi C."/>
            <person name="Shi C.C."/>
            <person name="Li W."/>
            <person name="Zhang Q.J."/>
            <person name="Zhang Y."/>
            <person name="Li K."/>
            <person name="Lu H.F."/>
            <person name="Shi C."/>
            <person name="Zhu S.T."/>
            <person name="Xiao Z.Y."/>
            <person name="Nan H."/>
            <person name="Yue Y."/>
            <person name="Zhu X.G."/>
            <person name="Wu Y."/>
            <person name="Hong X.N."/>
            <person name="Fan G.Y."/>
            <person name="Tong Y."/>
            <person name="Zhang D."/>
            <person name="Mao C.L."/>
            <person name="Liu Y.L."/>
            <person name="Hao S.J."/>
            <person name="Liu W.Q."/>
            <person name="Lv M.Q."/>
            <person name="Zhang H.B."/>
            <person name="Liu Y."/>
            <person name="Hu-Tang G.R."/>
            <person name="Wang J.P."/>
            <person name="Wang J.H."/>
            <person name="Sun Y.H."/>
            <person name="Ni S.B."/>
            <person name="Chen W.B."/>
            <person name="Zhang X.C."/>
            <person name="Jiao Y.N."/>
            <person name="Eichler E.E."/>
            <person name="Li G.H."/>
            <person name="Liu X."/>
            <person name="Gao L.Z."/>
        </authorList>
    </citation>
    <scope>NUCLEOTIDE SEQUENCE [LARGE SCALE GENOMIC DNA]</scope>
    <source>
        <strain evidence="3">cv. GT1</strain>
        <tissue evidence="2">Leaf</tissue>
    </source>
</reference>
<proteinExistence type="predicted"/>
<dbReference type="AlphaFoldDB" id="A0A6A6M940"/>
<evidence type="ECO:0000313" key="2">
    <source>
        <dbReference type="EMBL" id="KAF2310271.1"/>
    </source>
</evidence>
<dbReference type="InterPro" id="IPR056149">
    <property type="entry name" value="PRP5/DDX46/KHDC4_KH"/>
</dbReference>
<evidence type="ECO:0000259" key="1">
    <source>
        <dbReference type="Pfam" id="PF23469"/>
    </source>
</evidence>
<keyword evidence="3" id="KW-1185">Reference proteome</keyword>
<sequence length="94" mass="10110">MGLAIPCAATVVPGPGLPVVGGRLLTRRHSEWTGAAITTRAQYFPPGRIPGPGERKLYLFIEEPSEMSVKKAKTELKRVLEDITNQALSLPGEA</sequence>
<dbReference type="Pfam" id="PF23469">
    <property type="entry name" value="KH_12"/>
    <property type="match status" value="1"/>
</dbReference>
<name>A0A6A6M940_HEVBR</name>
<dbReference type="EMBL" id="JAAGAX010000006">
    <property type="protein sequence ID" value="KAF2310271.1"/>
    <property type="molecule type" value="Genomic_DNA"/>
</dbReference>
<protein>
    <recommendedName>
        <fullName evidence="1">ATP-dependent RNA helicase PRP5/DDX46/KHDC4 KH domain-containing protein</fullName>
    </recommendedName>
</protein>
<feature type="domain" description="ATP-dependent RNA helicase PRP5/DDX46/KHDC4 KH" evidence="1">
    <location>
        <begin position="31"/>
        <end position="74"/>
    </location>
</feature>
<accession>A0A6A6M940</accession>
<gene>
    <name evidence="2" type="ORF">GH714_007523</name>
</gene>
<evidence type="ECO:0000313" key="3">
    <source>
        <dbReference type="Proteomes" id="UP000467840"/>
    </source>
</evidence>
<comment type="caution">
    <text evidence="2">The sequence shown here is derived from an EMBL/GenBank/DDBJ whole genome shotgun (WGS) entry which is preliminary data.</text>
</comment>
<organism evidence="2 3">
    <name type="scientific">Hevea brasiliensis</name>
    <name type="common">Para rubber tree</name>
    <name type="synonym">Siphonia brasiliensis</name>
    <dbReference type="NCBI Taxonomy" id="3981"/>
    <lineage>
        <taxon>Eukaryota</taxon>
        <taxon>Viridiplantae</taxon>
        <taxon>Streptophyta</taxon>
        <taxon>Embryophyta</taxon>
        <taxon>Tracheophyta</taxon>
        <taxon>Spermatophyta</taxon>
        <taxon>Magnoliopsida</taxon>
        <taxon>eudicotyledons</taxon>
        <taxon>Gunneridae</taxon>
        <taxon>Pentapetalae</taxon>
        <taxon>rosids</taxon>
        <taxon>fabids</taxon>
        <taxon>Malpighiales</taxon>
        <taxon>Euphorbiaceae</taxon>
        <taxon>Crotonoideae</taxon>
        <taxon>Micrandreae</taxon>
        <taxon>Hevea</taxon>
    </lineage>
</organism>
<dbReference type="Proteomes" id="UP000467840">
    <property type="component" value="Chromosome 14"/>
</dbReference>